<comment type="caution">
    <text evidence="2">The sequence shown here is derived from an EMBL/GenBank/DDBJ whole genome shotgun (WGS) entry which is preliminary data.</text>
</comment>
<organism evidence="2 3">
    <name type="scientific">Pleuronectes platessa</name>
    <name type="common">European plaice</name>
    <dbReference type="NCBI Taxonomy" id="8262"/>
    <lineage>
        <taxon>Eukaryota</taxon>
        <taxon>Metazoa</taxon>
        <taxon>Chordata</taxon>
        <taxon>Craniata</taxon>
        <taxon>Vertebrata</taxon>
        <taxon>Euteleostomi</taxon>
        <taxon>Actinopterygii</taxon>
        <taxon>Neopterygii</taxon>
        <taxon>Teleostei</taxon>
        <taxon>Neoteleostei</taxon>
        <taxon>Acanthomorphata</taxon>
        <taxon>Carangaria</taxon>
        <taxon>Pleuronectiformes</taxon>
        <taxon>Pleuronectoidei</taxon>
        <taxon>Pleuronectidae</taxon>
        <taxon>Pleuronectes</taxon>
    </lineage>
</organism>
<feature type="non-terminal residue" evidence="2">
    <location>
        <position position="1"/>
    </location>
</feature>
<dbReference type="AlphaFoldDB" id="A0A9N7VSM8"/>
<gene>
    <name evidence="2" type="ORF">PLEPLA_LOCUS42744</name>
</gene>
<evidence type="ECO:0000256" key="1">
    <source>
        <dbReference type="SAM" id="MobiDB-lite"/>
    </source>
</evidence>
<dbReference type="Proteomes" id="UP001153269">
    <property type="component" value="Unassembled WGS sequence"/>
</dbReference>
<keyword evidence="3" id="KW-1185">Reference proteome</keyword>
<feature type="region of interest" description="Disordered" evidence="1">
    <location>
        <begin position="39"/>
        <end position="60"/>
    </location>
</feature>
<reference evidence="2" key="1">
    <citation type="submission" date="2020-03" db="EMBL/GenBank/DDBJ databases">
        <authorList>
            <person name="Weist P."/>
        </authorList>
    </citation>
    <scope>NUCLEOTIDE SEQUENCE</scope>
</reference>
<feature type="compositionally biased region" description="Basic and acidic residues" evidence="1">
    <location>
        <begin position="45"/>
        <end position="60"/>
    </location>
</feature>
<evidence type="ECO:0000313" key="3">
    <source>
        <dbReference type="Proteomes" id="UP001153269"/>
    </source>
</evidence>
<sequence>MEDDKGGRTEETRWLHYPEFNRSRLSCGCIKVVKRRRWRRKKGMSRGEEGNGGREGEEGGRGCVRLHYQSKYACLQRFLHVPQHTGGESSCDDGGLDVSVKEIRAAASSECCRPDLHLFGLMKGELWLLRVAT</sequence>
<accession>A0A9N7VSM8</accession>
<evidence type="ECO:0000313" key="2">
    <source>
        <dbReference type="EMBL" id="CAB1454974.1"/>
    </source>
</evidence>
<dbReference type="EMBL" id="CADEAL010004235">
    <property type="protein sequence ID" value="CAB1454974.1"/>
    <property type="molecule type" value="Genomic_DNA"/>
</dbReference>
<proteinExistence type="predicted"/>
<name>A0A9N7VSM8_PLEPL</name>
<protein>
    <submittedName>
        <fullName evidence="2">Uncharacterized protein</fullName>
    </submittedName>
</protein>